<protein>
    <submittedName>
        <fullName evidence="2">Uncharacterized protein</fullName>
    </submittedName>
</protein>
<evidence type="ECO:0000313" key="2">
    <source>
        <dbReference type="EMBL" id="KAG5183325.1"/>
    </source>
</evidence>
<dbReference type="AlphaFoldDB" id="A0A836CEC0"/>
<sequence length="188" mass="20332">MRRCAQPAGEPPTQSARSVSAAPAPRPHHPAHRSRHPGGSASQARRRLACRVDLRQIKDDLALCAYKDADALCAAIADKCGGAKEGAGRAALRIELESFRAAVGEAVKQKREEHDKTEPASKCAIRCGACARVQCVVCGERCCVPFAPQLSCCRCSHDIKNGGMYWAAPDGQRLWCGKCYEYLDEVIP</sequence>
<feature type="non-terminal residue" evidence="2">
    <location>
        <position position="188"/>
    </location>
</feature>
<comment type="caution">
    <text evidence="2">The sequence shown here is derived from an EMBL/GenBank/DDBJ whole genome shotgun (WGS) entry which is preliminary data.</text>
</comment>
<feature type="compositionally biased region" description="Basic residues" evidence="1">
    <location>
        <begin position="26"/>
        <end position="36"/>
    </location>
</feature>
<organism evidence="2 3">
    <name type="scientific">Tribonema minus</name>
    <dbReference type="NCBI Taxonomy" id="303371"/>
    <lineage>
        <taxon>Eukaryota</taxon>
        <taxon>Sar</taxon>
        <taxon>Stramenopiles</taxon>
        <taxon>Ochrophyta</taxon>
        <taxon>PX clade</taxon>
        <taxon>Xanthophyceae</taxon>
        <taxon>Tribonematales</taxon>
        <taxon>Tribonemataceae</taxon>
        <taxon>Tribonema</taxon>
    </lineage>
</organism>
<reference evidence="2" key="1">
    <citation type="submission" date="2021-02" db="EMBL/GenBank/DDBJ databases">
        <title>First Annotated Genome of the Yellow-green Alga Tribonema minus.</title>
        <authorList>
            <person name="Mahan K.M."/>
        </authorList>
    </citation>
    <scope>NUCLEOTIDE SEQUENCE</scope>
    <source>
        <strain evidence="2">UTEX B ZZ1240</strain>
    </source>
</reference>
<evidence type="ECO:0000313" key="3">
    <source>
        <dbReference type="Proteomes" id="UP000664859"/>
    </source>
</evidence>
<dbReference type="Proteomes" id="UP000664859">
    <property type="component" value="Unassembled WGS sequence"/>
</dbReference>
<evidence type="ECO:0000256" key="1">
    <source>
        <dbReference type="SAM" id="MobiDB-lite"/>
    </source>
</evidence>
<proteinExistence type="predicted"/>
<accession>A0A836CEC0</accession>
<name>A0A836CEC0_9STRA</name>
<gene>
    <name evidence="2" type="ORF">JKP88DRAFT_181897</name>
</gene>
<keyword evidence="3" id="KW-1185">Reference proteome</keyword>
<dbReference type="EMBL" id="JAFCMP010000219">
    <property type="protein sequence ID" value="KAG5183325.1"/>
    <property type="molecule type" value="Genomic_DNA"/>
</dbReference>
<feature type="region of interest" description="Disordered" evidence="1">
    <location>
        <begin position="1"/>
        <end position="43"/>
    </location>
</feature>